<evidence type="ECO:0000256" key="5">
    <source>
        <dbReference type="SAM" id="Phobius"/>
    </source>
</evidence>
<dbReference type="PROSITE" id="PS50005">
    <property type="entry name" value="TPR"/>
    <property type="match status" value="1"/>
</dbReference>
<dbReference type="SMART" id="SM00028">
    <property type="entry name" value="TPR"/>
    <property type="match status" value="1"/>
</dbReference>
<dbReference type="AlphaFoldDB" id="A0A2T3MR31"/>
<evidence type="ECO:0000256" key="1">
    <source>
        <dbReference type="ARBA" id="ARBA00022737"/>
    </source>
</evidence>
<keyword evidence="5" id="KW-0472">Membrane</keyword>
<organism evidence="7 8">
    <name type="scientific">Photobacterium iliopiscarium</name>
    <dbReference type="NCBI Taxonomy" id="56192"/>
    <lineage>
        <taxon>Bacteria</taxon>
        <taxon>Pseudomonadati</taxon>
        <taxon>Pseudomonadota</taxon>
        <taxon>Gammaproteobacteria</taxon>
        <taxon>Vibrionales</taxon>
        <taxon>Vibrionaceae</taxon>
        <taxon>Photobacterium</taxon>
    </lineage>
</organism>
<feature type="region of interest" description="Disordered" evidence="4">
    <location>
        <begin position="438"/>
        <end position="674"/>
    </location>
</feature>
<evidence type="ECO:0000256" key="4">
    <source>
        <dbReference type="SAM" id="MobiDB-lite"/>
    </source>
</evidence>
<evidence type="ECO:0000256" key="2">
    <source>
        <dbReference type="ARBA" id="ARBA00022803"/>
    </source>
</evidence>
<comment type="caution">
    <text evidence="7">The sequence shown here is derived from an EMBL/GenBank/DDBJ whole genome shotgun (WGS) entry which is preliminary data.</text>
</comment>
<dbReference type="STRING" id="56192.UB38_02920"/>
<dbReference type="PANTHER" id="PTHR22550:SF14">
    <property type="entry name" value="VWFA DOMAIN-CONTAINING PROTEIN"/>
    <property type="match status" value="1"/>
</dbReference>
<feature type="compositionally biased region" description="Basic and acidic residues" evidence="4">
    <location>
        <begin position="438"/>
        <end position="456"/>
    </location>
</feature>
<dbReference type="InterPro" id="IPR036465">
    <property type="entry name" value="vWFA_dom_sf"/>
</dbReference>
<dbReference type="InterPro" id="IPR019734">
    <property type="entry name" value="TPR_rpt"/>
</dbReference>
<dbReference type="Gene3D" id="3.40.50.410">
    <property type="entry name" value="von Willebrand factor, type A domain"/>
    <property type="match status" value="1"/>
</dbReference>
<dbReference type="Gene3D" id="1.25.40.10">
    <property type="entry name" value="Tetratricopeptide repeat domain"/>
    <property type="match status" value="1"/>
</dbReference>
<keyword evidence="5" id="KW-1133">Transmembrane helix</keyword>
<dbReference type="Pfam" id="PF13519">
    <property type="entry name" value="VWA_2"/>
    <property type="match status" value="1"/>
</dbReference>
<feature type="domain" description="VWFA" evidence="6">
    <location>
        <begin position="89"/>
        <end position="195"/>
    </location>
</feature>
<feature type="compositionally biased region" description="Low complexity" evidence="4">
    <location>
        <begin position="631"/>
        <end position="642"/>
    </location>
</feature>
<dbReference type="SUPFAM" id="SSF53300">
    <property type="entry name" value="vWA-like"/>
    <property type="match status" value="1"/>
</dbReference>
<keyword evidence="2 3" id="KW-0802">TPR repeat</keyword>
<proteinExistence type="predicted"/>
<protein>
    <recommendedName>
        <fullName evidence="6">VWFA domain-containing protein</fullName>
    </recommendedName>
</protein>
<evidence type="ECO:0000313" key="8">
    <source>
        <dbReference type="Proteomes" id="UP000241954"/>
    </source>
</evidence>
<feature type="compositionally biased region" description="Basic and acidic residues" evidence="4">
    <location>
        <begin position="643"/>
        <end position="652"/>
    </location>
</feature>
<dbReference type="InterPro" id="IPR013105">
    <property type="entry name" value="TPR_2"/>
</dbReference>
<evidence type="ECO:0000256" key="3">
    <source>
        <dbReference type="PROSITE-ProRule" id="PRU00339"/>
    </source>
</evidence>
<evidence type="ECO:0000259" key="6">
    <source>
        <dbReference type="Pfam" id="PF13519"/>
    </source>
</evidence>
<dbReference type="SUPFAM" id="SSF48452">
    <property type="entry name" value="TPR-like"/>
    <property type="match status" value="1"/>
</dbReference>
<reference evidence="7 8" key="1">
    <citation type="submission" date="2018-01" db="EMBL/GenBank/DDBJ databases">
        <title>Whole genome sequencing of Histamine producing bacteria.</title>
        <authorList>
            <person name="Butler K."/>
        </authorList>
    </citation>
    <scope>NUCLEOTIDE SEQUENCE [LARGE SCALE GENOMIC DNA]</scope>
    <source>
        <strain evidence="7 8">NCIMB 13481</strain>
    </source>
</reference>
<dbReference type="Pfam" id="PF07719">
    <property type="entry name" value="TPR_2"/>
    <property type="match status" value="1"/>
</dbReference>
<dbReference type="Proteomes" id="UP000241954">
    <property type="component" value="Unassembled WGS sequence"/>
</dbReference>
<feature type="compositionally biased region" description="Basic and acidic residues" evidence="4">
    <location>
        <begin position="619"/>
        <end position="630"/>
    </location>
</feature>
<feature type="compositionally biased region" description="Low complexity" evidence="4">
    <location>
        <begin position="457"/>
        <end position="606"/>
    </location>
</feature>
<keyword evidence="5" id="KW-0812">Transmembrane</keyword>
<feature type="compositionally biased region" description="Polar residues" evidence="4">
    <location>
        <begin position="607"/>
        <end position="618"/>
    </location>
</feature>
<dbReference type="InterPro" id="IPR011990">
    <property type="entry name" value="TPR-like_helical_dom_sf"/>
</dbReference>
<dbReference type="RefSeq" id="WP_107236479.1">
    <property type="nucleotide sequence ID" value="NZ_PYLW01000001.1"/>
</dbReference>
<dbReference type="PROSITE" id="PS50293">
    <property type="entry name" value="TPR_REGION"/>
    <property type="match status" value="1"/>
</dbReference>
<feature type="transmembrane region" description="Helical" evidence="5">
    <location>
        <begin position="6"/>
        <end position="25"/>
    </location>
</feature>
<sequence length="714" mass="78928">MADFTFMHPLWFAAFIPLIIVLPWLKGKAQHSGLIAPHLAQKLGLTQQQPKIWPIGLLALGWLIAVVAMAGPSWQKVKLPAYNLSGARVLVMNMSQSMYATDIKPNRLTQERFKALDMLPGWKEGSTGLVAFAGDGYEVSPLTTDSSTLRNLIPNLSPNVMPIAGNNAAAGIAEAIRLLKQAGHNTGDIILMTDGITKTIAKQALADLKGTHYRVSILAMGTVVGAPIQLPDGSLLSENGTPVISKIDINTLMSITDSTGGILQMAQTTDNDVNAIVSFTAKPLASGNKGHEKELQERLNNGFWLVIPLLLLALLGFRRGVVLAAMFILLPIDHAQASPWTNTNRQAYETFTDGNYKQAAQDFTSPQWKGIAEYKAKQYEQAIATLKPLQDPTSQYNLGNAYAQKGDYKQAAATYEKLLKQQPDFADAKKNLAIVEQAEKQKQQQKNKEQSGKKDQQQGQQDNKDQQQQGQQGNKDQQQKGQQGNKDQQQKGQQGNKDQQQKGQQGNKDQQQQGQQGNKDQQQKGQQGNKDQQQQGQQGNKDQQQQGQQGNKDQQQQGQQGNKDQQQKGQQGQQGNKDQQQQSQQGNKDQQQQSQQGNKDQQQQGQTQANENKQQSMSEAEKKQQAEHNAKQTLSQQAQQKNKQQDKTEKDQQPAAVTMQQGKPNGKQQQVLSVSNPILKKLEQVPDDTAGLIRAQLMLQAQQRAKQQQSNKSW</sequence>
<name>A0A2T3MR31_9GAMM</name>
<keyword evidence="1" id="KW-0677">Repeat</keyword>
<feature type="transmembrane region" description="Helical" evidence="5">
    <location>
        <begin position="52"/>
        <end position="74"/>
    </location>
</feature>
<feature type="transmembrane region" description="Helical" evidence="5">
    <location>
        <begin position="303"/>
        <end position="330"/>
    </location>
</feature>
<feature type="compositionally biased region" description="Polar residues" evidence="4">
    <location>
        <begin position="658"/>
        <end position="674"/>
    </location>
</feature>
<evidence type="ECO:0000313" key="7">
    <source>
        <dbReference type="EMBL" id="PSV99664.1"/>
    </source>
</evidence>
<dbReference type="EMBL" id="PYLW01000001">
    <property type="protein sequence ID" value="PSV99664.1"/>
    <property type="molecule type" value="Genomic_DNA"/>
</dbReference>
<dbReference type="InterPro" id="IPR050768">
    <property type="entry name" value="UPF0353/GerABKA_families"/>
</dbReference>
<feature type="repeat" description="TPR" evidence="3">
    <location>
        <begin position="392"/>
        <end position="425"/>
    </location>
</feature>
<dbReference type="InterPro" id="IPR002035">
    <property type="entry name" value="VWF_A"/>
</dbReference>
<accession>A0A2T3MR31</accession>
<gene>
    <name evidence="7" type="ORF">C9I88_00435</name>
</gene>
<dbReference type="PANTHER" id="PTHR22550">
    <property type="entry name" value="SPORE GERMINATION PROTEIN"/>
    <property type="match status" value="1"/>
</dbReference>